<dbReference type="Gene3D" id="3.40.50.720">
    <property type="entry name" value="NAD(P)-binding Rossmann-like Domain"/>
    <property type="match status" value="2"/>
</dbReference>
<dbReference type="InterPro" id="IPR036291">
    <property type="entry name" value="NAD(P)-bd_dom_sf"/>
</dbReference>
<evidence type="ECO:0000313" key="1">
    <source>
        <dbReference type="EMBL" id="MBD2841453.1"/>
    </source>
</evidence>
<dbReference type="SUPFAM" id="SSF51735">
    <property type="entry name" value="NAD(P)-binding Rossmann-fold domains"/>
    <property type="match status" value="1"/>
</dbReference>
<comment type="caution">
    <text evidence="1">The sequence shown here is derived from an EMBL/GenBank/DDBJ whole genome shotgun (WGS) entry which is preliminary data.</text>
</comment>
<protein>
    <submittedName>
        <fullName evidence="1">Reductase</fullName>
    </submittedName>
</protein>
<keyword evidence="2" id="KW-1185">Reference proteome</keyword>
<accession>A0ABR8KQG0</accession>
<proteinExistence type="predicted"/>
<dbReference type="RefSeq" id="WP_190786995.1">
    <property type="nucleotide sequence ID" value="NZ_JACXLC010000001.1"/>
</dbReference>
<evidence type="ECO:0000313" key="2">
    <source>
        <dbReference type="Proteomes" id="UP000635384"/>
    </source>
</evidence>
<dbReference type="EMBL" id="JACXLC010000001">
    <property type="protein sequence ID" value="MBD2841453.1"/>
    <property type="molecule type" value="Genomic_DNA"/>
</dbReference>
<organism evidence="1 2">
    <name type="scientific">Erythrobacter rubeus</name>
    <dbReference type="NCBI Taxonomy" id="2760803"/>
    <lineage>
        <taxon>Bacteria</taxon>
        <taxon>Pseudomonadati</taxon>
        <taxon>Pseudomonadota</taxon>
        <taxon>Alphaproteobacteria</taxon>
        <taxon>Sphingomonadales</taxon>
        <taxon>Erythrobacteraceae</taxon>
        <taxon>Erythrobacter/Porphyrobacter group</taxon>
        <taxon>Erythrobacter</taxon>
    </lineage>
</organism>
<gene>
    <name evidence="1" type="ORF">IB285_04175</name>
</gene>
<name>A0ABR8KQG0_9SPHN</name>
<dbReference type="Proteomes" id="UP000635384">
    <property type="component" value="Unassembled WGS sequence"/>
</dbReference>
<sequence>MARTAAIIGAGQIGYAAAQRFASAGWDVTVHARTRPEWLDPESHRFTHYVTGDNVEPSAEAVVDTIAFDADDIAAYDPDTVGRLIAVSSASVYCDANGRTLDEAAQNGFPEFARPIDEDDATVPPGDATYSTRKVRMENRALELFGDRATILRPCAVHGPWSRHPREWWFVKRLLDGRVRIPLLLGGESVFHTTTADTIGVVAVHAAKQALGGPFNIGDRAPPSVLEIGSTIAGLLGRKAEFIRVEGSDGSIGRTPWSVPLPFTVSSARLEQSGFTGSVDYTGGAQSAINWLADRSPGDWRKAFPQLVAYPWDLFDYDSEDHFIDQMN</sequence>
<reference evidence="1 2" key="1">
    <citation type="submission" date="2020-09" db="EMBL/GenBank/DDBJ databases">
        <authorList>
            <person name="Yoon J.-W."/>
        </authorList>
    </citation>
    <scope>NUCLEOTIDE SEQUENCE [LARGE SCALE GENOMIC DNA]</scope>
    <source>
        <strain evidence="1 2">KMU-140</strain>
    </source>
</reference>